<evidence type="ECO:0000259" key="3">
    <source>
        <dbReference type="Pfam" id="PF07589"/>
    </source>
</evidence>
<proteinExistence type="predicted"/>
<keyword evidence="1" id="KW-0472">Membrane</keyword>
<keyword evidence="1" id="KW-0812">Transmembrane</keyword>
<dbReference type="PATRIC" id="fig|1658765.3.peg.3642"/>
<dbReference type="EMBL" id="LFBU01000002">
    <property type="protein sequence ID" value="KMQ73174.1"/>
    <property type="molecule type" value="Genomic_DNA"/>
</dbReference>
<feature type="chain" id="PRO_5005289548" evidence="2">
    <location>
        <begin position="25"/>
        <end position="212"/>
    </location>
</feature>
<dbReference type="STRING" id="1658765.Msub_20371"/>
<name>A0A0J7J5B3_9GAMM</name>
<keyword evidence="2" id="KW-0732">Signal</keyword>
<sequence length="212" mass="22323">MKFNFASKFIATAMVLLFAGSAHALLITAEAGGVTTTSVSGANIETFNSGSCATYASCTGDFTIFTSSSGQSAQPPGIDSAYLSVPNPDQSGTAFLTLGTNANYFGLYWGSIDSYNTLAFLFQGNEVASFTGTQIATFIPGTANGDQASYSSNRYFNFFFGSQLFDEVKLTSNGYAFETDNHAFATVPEPGTLALLALGLTGLLLARRRKQA</sequence>
<evidence type="ECO:0000313" key="4">
    <source>
        <dbReference type="EMBL" id="KMQ73174.1"/>
    </source>
</evidence>
<dbReference type="Pfam" id="PF07589">
    <property type="entry name" value="PEP-CTERM"/>
    <property type="match status" value="1"/>
</dbReference>
<dbReference type="InterPro" id="IPR013424">
    <property type="entry name" value="Ice-binding_C"/>
</dbReference>
<feature type="transmembrane region" description="Helical" evidence="1">
    <location>
        <begin position="190"/>
        <end position="206"/>
    </location>
</feature>
<comment type="caution">
    <text evidence="4">The sequence shown here is derived from an EMBL/GenBank/DDBJ whole genome shotgun (WGS) entry which is preliminary data.</text>
</comment>
<dbReference type="OrthoDB" id="8558695at2"/>
<gene>
    <name evidence="4" type="ORF">Msub_20371</name>
</gene>
<dbReference type="RefSeq" id="WP_048497463.1">
    <property type="nucleotide sequence ID" value="NZ_JADQCF010000019.1"/>
</dbReference>
<keyword evidence="1" id="KW-1133">Transmembrane helix</keyword>
<evidence type="ECO:0000256" key="1">
    <source>
        <dbReference type="SAM" id="Phobius"/>
    </source>
</evidence>
<dbReference type="AlphaFoldDB" id="A0A0J7J5B3"/>
<organism evidence="4 5">
    <name type="scientific">Marinobacter subterrani</name>
    <dbReference type="NCBI Taxonomy" id="1658765"/>
    <lineage>
        <taxon>Bacteria</taxon>
        <taxon>Pseudomonadati</taxon>
        <taxon>Pseudomonadota</taxon>
        <taxon>Gammaproteobacteria</taxon>
        <taxon>Pseudomonadales</taxon>
        <taxon>Marinobacteraceae</taxon>
        <taxon>Marinobacter</taxon>
    </lineage>
</organism>
<keyword evidence="5" id="KW-1185">Reference proteome</keyword>
<evidence type="ECO:0000313" key="5">
    <source>
        <dbReference type="Proteomes" id="UP000036102"/>
    </source>
</evidence>
<dbReference type="Proteomes" id="UP000036102">
    <property type="component" value="Unassembled WGS sequence"/>
</dbReference>
<protein>
    <submittedName>
        <fullName evidence="4">PEP-CTERM protein-sorting domain</fullName>
    </submittedName>
</protein>
<evidence type="ECO:0000256" key="2">
    <source>
        <dbReference type="SAM" id="SignalP"/>
    </source>
</evidence>
<feature type="signal peptide" evidence="2">
    <location>
        <begin position="1"/>
        <end position="24"/>
    </location>
</feature>
<feature type="domain" description="Ice-binding protein C-terminal" evidence="3">
    <location>
        <begin position="186"/>
        <end position="209"/>
    </location>
</feature>
<dbReference type="NCBIfam" id="TIGR02595">
    <property type="entry name" value="PEP_CTERM"/>
    <property type="match status" value="1"/>
</dbReference>
<reference evidence="4 5" key="1">
    <citation type="submission" date="2015-06" db="EMBL/GenBank/DDBJ databases">
        <title>Marinobacter subterrani, a genetically tractable neutrophilic iron-oxidizing strain isolated from the Soudan Iron Mine.</title>
        <authorList>
            <person name="Bonis B.M."/>
            <person name="Gralnick J.A."/>
        </authorList>
    </citation>
    <scope>NUCLEOTIDE SEQUENCE [LARGE SCALE GENOMIC DNA]</scope>
    <source>
        <strain evidence="4 5">JG233</strain>
    </source>
</reference>
<accession>A0A0J7J5B3</accession>